<dbReference type="SUPFAM" id="SSF56219">
    <property type="entry name" value="DNase I-like"/>
    <property type="match status" value="1"/>
</dbReference>
<evidence type="ECO:0000313" key="4">
    <source>
        <dbReference type="Proteomes" id="UP001595698"/>
    </source>
</evidence>
<dbReference type="InterPro" id="IPR036691">
    <property type="entry name" value="Endo/exonu/phosph_ase_sf"/>
</dbReference>
<organism evidence="3 4">
    <name type="scientific">Streptosporangium jomthongense</name>
    <dbReference type="NCBI Taxonomy" id="1193683"/>
    <lineage>
        <taxon>Bacteria</taxon>
        <taxon>Bacillati</taxon>
        <taxon>Actinomycetota</taxon>
        <taxon>Actinomycetes</taxon>
        <taxon>Streptosporangiales</taxon>
        <taxon>Streptosporangiaceae</taxon>
        <taxon>Streptosporangium</taxon>
    </lineage>
</organism>
<dbReference type="InterPro" id="IPR005135">
    <property type="entry name" value="Endo/exonuclease/phosphatase"/>
</dbReference>
<reference evidence="4" key="1">
    <citation type="journal article" date="2019" name="Int. J. Syst. Evol. Microbiol.">
        <title>The Global Catalogue of Microorganisms (GCM) 10K type strain sequencing project: providing services to taxonomists for standard genome sequencing and annotation.</title>
        <authorList>
            <consortium name="The Broad Institute Genomics Platform"/>
            <consortium name="The Broad Institute Genome Sequencing Center for Infectious Disease"/>
            <person name="Wu L."/>
            <person name="Ma J."/>
        </authorList>
    </citation>
    <scope>NUCLEOTIDE SEQUENCE [LARGE SCALE GENOMIC DNA]</scope>
    <source>
        <strain evidence="4">TBRC 7912</strain>
    </source>
</reference>
<keyword evidence="1" id="KW-1133">Transmembrane helix</keyword>
<dbReference type="Pfam" id="PF03372">
    <property type="entry name" value="Exo_endo_phos"/>
    <property type="match status" value="1"/>
</dbReference>
<dbReference type="Gene3D" id="3.60.10.10">
    <property type="entry name" value="Endonuclease/exonuclease/phosphatase"/>
    <property type="match status" value="1"/>
</dbReference>
<proteinExistence type="predicted"/>
<evidence type="ECO:0000256" key="1">
    <source>
        <dbReference type="SAM" id="Phobius"/>
    </source>
</evidence>
<feature type="domain" description="Endonuclease/exonuclease/phosphatase" evidence="2">
    <location>
        <begin position="99"/>
        <end position="302"/>
    </location>
</feature>
<comment type="caution">
    <text evidence="3">The sequence shown here is derived from an EMBL/GenBank/DDBJ whole genome shotgun (WGS) entry which is preliminary data.</text>
</comment>
<accession>A0ABV8F0P0</accession>
<sequence length="321" mass="34516">MAQRFRGGLVAAAGTLTALVLAGHRLVPNWRGWGNTLDSALPWFGLVVPLLAVAALARRSRLATAGALVPAVTWGVMFGPAFVPAVRAGQPDLRVVHQNVNMANPDLAGTARALRAARPDILVAAELYDDPVLMNGTVDPAFAAEIDPDLPYRFPDNPGIAVWSRYPFVGRPKSVPGVPRSRWATIRTPHGRVNLYAVHLASFRPGERWVIAERNAQVEALAAAIRADPSPRIIVVGDLNTASTDRELRALTETLSPAAERAGSGLQFTWPATLPLVRLDHVLTRGLEALDSRVLPRSVSDHRPILADLRFPSGREAGAGR</sequence>
<keyword evidence="3" id="KW-0255">Endonuclease</keyword>
<evidence type="ECO:0000313" key="3">
    <source>
        <dbReference type="EMBL" id="MFC3980887.1"/>
    </source>
</evidence>
<keyword evidence="4" id="KW-1185">Reference proteome</keyword>
<dbReference type="Proteomes" id="UP001595698">
    <property type="component" value="Unassembled WGS sequence"/>
</dbReference>
<dbReference type="EMBL" id="JBHSBC010000012">
    <property type="protein sequence ID" value="MFC3980887.1"/>
    <property type="molecule type" value="Genomic_DNA"/>
</dbReference>
<feature type="transmembrane region" description="Helical" evidence="1">
    <location>
        <begin position="39"/>
        <end position="57"/>
    </location>
</feature>
<keyword evidence="1" id="KW-0472">Membrane</keyword>
<keyword evidence="3" id="KW-0540">Nuclease</keyword>
<keyword evidence="3" id="KW-0378">Hydrolase</keyword>
<evidence type="ECO:0000259" key="2">
    <source>
        <dbReference type="Pfam" id="PF03372"/>
    </source>
</evidence>
<dbReference type="RefSeq" id="WP_386189828.1">
    <property type="nucleotide sequence ID" value="NZ_JBHSBC010000012.1"/>
</dbReference>
<name>A0ABV8F0P0_9ACTN</name>
<gene>
    <name evidence="3" type="ORF">ACFOYY_12195</name>
</gene>
<dbReference type="GO" id="GO:0004519">
    <property type="term" value="F:endonuclease activity"/>
    <property type="evidence" value="ECO:0007669"/>
    <property type="project" value="UniProtKB-KW"/>
</dbReference>
<protein>
    <submittedName>
        <fullName evidence="3">Endonuclease/exonuclease/phosphatase family protein</fullName>
    </submittedName>
</protein>
<feature type="transmembrane region" description="Helical" evidence="1">
    <location>
        <begin position="64"/>
        <end position="83"/>
    </location>
</feature>
<keyword evidence="1" id="KW-0812">Transmembrane</keyword>